<dbReference type="EMBL" id="JAGGKQ010000012">
    <property type="protein sequence ID" value="MBP1922836.1"/>
    <property type="molecule type" value="Genomic_DNA"/>
</dbReference>
<comment type="caution">
    <text evidence="1">The sequence shown here is derived from an EMBL/GenBank/DDBJ whole genome shotgun (WGS) entry which is preliminary data.</text>
</comment>
<dbReference type="OrthoDB" id="212944at2157"/>
<dbReference type="AlphaFoldDB" id="A0A8T4GF89"/>
<organism evidence="1 2">
    <name type="scientific">Halorubrum alkaliphilum</name>
    <dbReference type="NCBI Taxonomy" id="261290"/>
    <lineage>
        <taxon>Archaea</taxon>
        <taxon>Methanobacteriati</taxon>
        <taxon>Methanobacteriota</taxon>
        <taxon>Stenosarchaea group</taxon>
        <taxon>Halobacteria</taxon>
        <taxon>Halobacteriales</taxon>
        <taxon>Haloferacaceae</taxon>
        <taxon>Halorubrum</taxon>
    </lineage>
</organism>
<sequence length="143" mass="14655">MACPYCASSVVAFAVPPGIREHAPAPETVICTVCLRTVPAVDAGVDPAGSADGVVEPMDVGVGSPVPDFSPVDPAFPDGEAGVALALLCGSLVSFALNRSSIEALVEHAERSGADVFSFLERLDAADAAFDLDRRRAALLDLC</sequence>
<accession>A0A8T4GF89</accession>
<proteinExistence type="predicted"/>
<reference evidence="1" key="1">
    <citation type="submission" date="2021-03" db="EMBL/GenBank/DDBJ databases">
        <title>Genomic Encyclopedia of Type Strains, Phase IV (KMG-IV): sequencing the most valuable type-strain genomes for metagenomic binning, comparative biology and taxonomic classification.</title>
        <authorList>
            <person name="Goeker M."/>
        </authorList>
    </citation>
    <scope>NUCLEOTIDE SEQUENCE</scope>
    <source>
        <strain evidence="1">DSM 23564</strain>
    </source>
</reference>
<dbReference type="InterPro" id="IPR046243">
    <property type="entry name" value="DUF6276"/>
</dbReference>
<gene>
    <name evidence="1" type="ORF">J2751_001852</name>
</gene>
<evidence type="ECO:0000313" key="2">
    <source>
        <dbReference type="Proteomes" id="UP000823588"/>
    </source>
</evidence>
<keyword evidence="2" id="KW-1185">Reference proteome</keyword>
<dbReference type="Pfam" id="PF19792">
    <property type="entry name" value="DUF6276"/>
    <property type="match status" value="1"/>
</dbReference>
<protein>
    <submittedName>
        <fullName evidence="1">Uncharacterized protein</fullName>
    </submittedName>
</protein>
<dbReference type="RefSeq" id="WP_209485368.1">
    <property type="nucleotide sequence ID" value="NZ_JAGGKQ010000012.1"/>
</dbReference>
<name>A0A8T4GF89_9EURY</name>
<evidence type="ECO:0000313" key="1">
    <source>
        <dbReference type="EMBL" id="MBP1922836.1"/>
    </source>
</evidence>
<dbReference type="Proteomes" id="UP000823588">
    <property type="component" value="Unassembled WGS sequence"/>
</dbReference>